<dbReference type="AlphaFoldDB" id="A0A9P6NEC8"/>
<evidence type="ECO:0000313" key="2">
    <source>
        <dbReference type="Proteomes" id="UP000886653"/>
    </source>
</evidence>
<comment type="caution">
    <text evidence="1">The sequence shown here is derived from an EMBL/GenBank/DDBJ whole genome shotgun (WGS) entry which is preliminary data.</text>
</comment>
<reference evidence="1" key="1">
    <citation type="submission" date="2013-11" db="EMBL/GenBank/DDBJ databases">
        <title>Genome sequence of the fusiform rust pathogen reveals effectors for host alternation and coevolution with pine.</title>
        <authorList>
            <consortium name="DOE Joint Genome Institute"/>
            <person name="Smith K."/>
            <person name="Pendleton A."/>
            <person name="Kubisiak T."/>
            <person name="Anderson C."/>
            <person name="Salamov A."/>
            <person name="Aerts A."/>
            <person name="Riley R."/>
            <person name="Clum A."/>
            <person name="Lindquist E."/>
            <person name="Ence D."/>
            <person name="Campbell M."/>
            <person name="Kronenberg Z."/>
            <person name="Feau N."/>
            <person name="Dhillon B."/>
            <person name="Hamelin R."/>
            <person name="Burleigh J."/>
            <person name="Smith J."/>
            <person name="Yandell M."/>
            <person name="Nelson C."/>
            <person name="Grigoriev I."/>
            <person name="Davis J."/>
        </authorList>
    </citation>
    <scope>NUCLEOTIDE SEQUENCE</scope>
    <source>
        <strain evidence="1">G11</strain>
    </source>
</reference>
<keyword evidence="2" id="KW-1185">Reference proteome</keyword>
<gene>
    <name evidence="1" type="ORF">CROQUDRAFT_659842</name>
</gene>
<accession>A0A9P6NEC8</accession>
<protein>
    <submittedName>
        <fullName evidence="1">Uncharacterized protein</fullName>
    </submittedName>
</protein>
<evidence type="ECO:0000313" key="1">
    <source>
        <dbReference type="EMBL" id="KAG0144524.1"/>
    </source>
</evidence>
<dbReference type="Proteomes" id="UP000886653">
    <property type="component" value="Unassembled WGS sequence"/>
</dbReference>
<organism evidence="1 2">
    <name type="scientific">Cronartium quercuum f. sp. fusiforme G11</name>
    <dbReference type="NCBI Taxonomy" id="708437"/>
    <lineage>
        <taxon>Eukaryota</taxon>
        <taxon>Fungi</taxon>
        <taxon>Dikarya</taxon>
        <taxon>Basidiomycota</taxon>
        <taxon>Pucciniomycotina</taxon>
        <taxon>Pucciniomycetes</taxon>
        <taxon>Pucciniales</taxon>
        <taxon>Coleosporiaceae</taxon>
        <taxon>Cronartium</taxon>
    </lineage>
</organism>
<feature type="non-terminal residue" evidence="1">
    <location>
        <position position="1"/>
    </location>
</feature>
<dbReference type="EMBL" id="MU167293">
    <property type="protein sequence ID" value="KAG0144524.1"/>
    <property type="molecule type" value="Genomic_DNA"/>
</dbReference>
<proteinExistence type="predicted"/>
<sequence>MKIPLYGGNKKSLTGNNHVPTRIEALCLINRLLIDLDNDRSQLAEKASTILCQLSDCLRTQHHIRGKDNVSIHLEDSQ</sequence>
<name>A0A9P6NEC8_9BASI</name>